<dbReference type="AlphaFoldDB" id="A0A8H8WXF7"/>
<dbReference type="EMBL" id="AP024145">
    <property type="protein sequence ID" value="BCM85797.1"/>
    <property type="molecule type" value="Genomic_DNA"/>
</dbReference>
<evidence type="ECO:0000313" key="4">
    <source>
        <dbReference type="Proteomes" id="UP000663508"/>
    </source>
</evidence>
<evidence type="ECO:0008006" key="5">
    <source>
        <dbReference type="Google" id="ProtNLM"/>
    </source>
</evidence>
<evidence type="ECO:0000313" key="2">
    <source>
        <dbReference type="EMBL" id="KMO18385.1"/>
    </source>
</evidence>
<dbReference type="InterPro" id="IPR032710">
    <property type="entry name" value="NTF2-like_dom_sf"/>
</dbReference>
<dbReference type="GO" id="GO:0030638">
    <property type="term" value="P:polyketide metabolic process"/>
    <property type="evidence" value="ECO:0007669"/>
    <property type="project" value="InterPro"/>
</dbReference>
<dbReference type="Proteomes" id="UP000663508">
    <property type="component" value="Chromosome"/>
</dbReference>
<keyword evidence="3" id="KW-1185">Reference proteome</keyword>
<reference evidence="2 3" key="1">
    <citation type="submission" date="2014-11" db="EMBL/GenBank/DDBJ databases">
        <title>Comparative genomics of Methylobacterium species.</title>
        <authorList>
            <person name="Chaudhry V."/>
            <person name="Patil P.B."/>
        </authorList>
    </citation>
    <scope>NUCLEOTIDE SEQUENCE [LARGE SCALE GENOMIC DNA]</scope>
    <source>
        <strain evidence="2 3">SE3.6</strain>
    </source>
</reference>
<evidence type="ECO:0000313" key="3">
    <source>
        <dbReference type="Proteomes" id="UP000036471"/>
    </source>
</evidence>
<dbReference type="EMBL" id="JTHG01000200">
    <property type="protein sequence ID" value="KMO18385.1"/>
    <property type="molecule type" value="Genomic_DNA"/>
</dbReference>
<protein>
    <recommendedName>
        <fullName evidence="5">Ester cyclase</fullName>
    </recommendedName>
</protein>
<proteinExistence type="predicted"/>
<dbReference type="Pfam" id="PF07366">
    <property type="entry name" value="SnoaL"/>
    <property type="match status" value="1"/>
</dbReference>
<dbReference type="PANTHER" id="PTHR38436">
    <property type="entry name" value="POLYKETIDE CYCLASE SNOAL-LIKE DOMAIN"/>
    <property type="match status" value="1"/>
</dbReference>
<organism evidence="1 4">
    <name type="scientific">Methylobacterium indicum</name>
    <dbReference type="NCBI Taxonomy" id="1775910"/>
    <lineage>
        <taxon>Bacteria</taxon>
        <taxon>Pseudomonadati</taxon>
        <taxon>Pseudomonadota</taxon>
        <taxon>Alphaproteobacteria</taxon>
        <taxon>Hyphomicrobiales</taxon>
        <taxon>Methylobacteriaceae</taxon>
        <taxon>Methylobacterium</taxon>
    </lineage>
</organism>
<dbReference type="RefSeq" id="WP_048461322.1">
    <property type="nucleotide sequence ID" value="NZ_AP024145.1"/>
</dbReference>
<evidence type="ECO:0000313" key="1">
    <source>
        <dbReference type="EMBL" id="BCM85797.1"/>
    </source>
</evidence>
<dbReference type="InterPro" id="IPR009959">
    <property type="entry name" value="Cyclase_SnoaL-like"/>
</dbReference>
<dbReference type="Proteomes" id="UP000036471">
    <property type="component" value="Unassembled WGS sequence"/>
</dbReference>
<dbReference type="SUPFAM" id="SSF54427">
    <property type="entry name" value="NTF2-like"/>
    <property type="match status" value="1"/>
</dbReference>
<gene>
    <name evidence="1" type="ORF">mvi_42580</name>
    <name evidence="2" type="ORF">QR79_20455</name>
</gene>
<accession>A0A8H8WXF7</accession>
<name>A0A8H8WXF7_9HYPH</name>
<dbReference type="Gene3D" id="3.10.450.50">
    <property type="match status" value="1"/>
</dbReference>
<dbReference type="KEGG" id="mind:mvi_42580"/>
<reference evidence="1" key="2">
    <citation type="submission" date="2020-11" db="EMBL/GenBank/DDBJ databases">
        <title>Complete genome sequence of a novel pathogenic Methylobacterium strain isolated from rice in Vietnam.</title>
        <authorList>
            <person name="Lai K."/>
            <person name="Okazaki S."/>
            <person name="Higashi K."/>
            <person name="Mori H."/>
            <person name="Toyoda A."/>
            <person name="Kurokawa K."/>
        </authorList>
    </citation>
    <scope>NUCLEOTIDE SEQUENCE</scope>
    <source>
        <strain evidence="1">VL1</strain>
    </source>
</reference>
<dbReference type="PANTHER" id="PTHR38436:SF1">
    <property type="entry name" value="ESTER CYCLASE"/>
    <property type="match status" value="1"/>
</dbReference>
<sequence length="138" mass="15502">MSIDANKDLARAYFTAFRDRDEAWWQRHIAPEFVRHDPGLNFAVRGPEGVRHLGEVLHGGVTEMTLPIDEVIAEGDRVLVRLRFQGRHTGDLMGLAPSNRTIDIAVMDLFRIVDGRLVEHWALLDNLGLLKQVGALPA</sequence>